<accession>A0A0L0NIB0</accession>
<keyword evidence="2" id="KW-1185">Reference proteome</keyword>
<organism evidence="1 2">
    <name type="scientific">Tolypocladium ophioglossoides (strain CBS 100239)</name>
    <name type="common">Snaketongue truffleclub</name>
    <name type="synonym">Elaphocordyceps ophioglossoides</name>
    <dbReference type="NCBI Taxonomy" id="1163406"/>
    <lineage>
        <taxon>Eukaryota</taxon>
        <taxon>Fungi</taxon>
        <taxon>Dikarya</taxon>
        <taxon>Ascomycota</taxon>
        <taxon>Pezizomycotina</taxon>
        <taxon>Sordariomycetes</taxon>
        <taxon>Hypocreomycetidae</taxon>
        <taxon>Hypocreales</taxon>
        <taxon>Ophiocordycipitaceae</taxon>
        <taxon>Tolypocladium</taxon>
    </lineage>
</organism>
<dbReference type="EMBL" id="LFRF01000003">
    <property type="protein sequence ID" value="KND93773.1"/>
    <property type="molecule type" value="Genomic_DNA"/>
</dbReference>
<evidence type="ECO:0000313" key="2">
    <source>
        <dbReference type="Proteomes" id="UP000036947"/>
    </source>
</evidence>
<dbReference type="AlphaFoldDB" id="A0A0L0NIB0"/>
<reference evidence="1 2" key="1">
    <citation type="journal article" date="2015" name="BMC Genomics">
        <title>The genome of the truffle-parasite Tolypocladium ophioglossoides and the evolution of antifungal peptaibiotics.</title>
        <authorList>
            <person name="Quandt C.A."/>
            <person name="Bushley K.E."/>
            <person name="Spatafora J.W."/>
        </authorList>
    </citation>
    <scope>NUCLEOTIDE SEQUENCE [LARGE SCALE GENOMIC DNA]</scope>
    <source>
        <strain evidence="1 2">CBS 100239</strain>
    </source>
</reference>
<dbReference type="Proteomes" id="UP000036947">
    <property type="component" value="Unassembled WGS sequence"/>
</dbReference>
<gene>
    <name evidence="1" type="ORF">TOPH_01933</name>
</gene>
<evidence type="ECO:0000313" key="1">
    <source>
        <dbReference type="EMBL" id="KND93773.1"/>
    </source>
</evidence>
<dbReference type="OrthoDB" id="10003767at2759"/>
<protein>
    <submittedName>
        <fullName evidence="1">Uncharacterized protein</fullName>
    </submittedName>
</protein>
<name>A0A0L0NIB0_TOLOC</name>
<dbReference type="STRING" id="1163406.A0A0L0NIB0"/>
<proteinExistence type="predicted"/>
<comment type="caution">
    <text evidence="1">The sequence shown here is derived from an EMBL/GenBank/DDBJ whole genome shotgun (WGS) entry which is preliminary data.</text>
</comment>
<sequence>MSTTGGEMVALNWATTDIKQEKSLQPVNWEALVQYAIDIKRRREGNNGLITCHLSFEYNKGGRNVVRRLDFQDGTRWSRLNAWYTKSIQWLWFESGPKSRARSIGNIVKCRDGTYSMGPLPGIGGPFDSAAHFFEAWADKAEFPYREELIRERTPLE</sequence>